<evidence type="ECO:0000313" key="4">
    <source>
        <dbReference type="Proteomes" id="UP000814176"/>
    </source>
</evidence>
<proteinExistence type="predicted"/>
<organism evidence="3 4">
    <name type="scientific">Rhodofomes roseus</name>
    <dbReference type="NCBI Taxonomy" id="34475"/>
    <lineage>
        <taxon>Eukaryota</taxon>
        <taxon>Fungi</taxon>
        <taxon>Dikarya</taxon>
        <taxon>Basidiomycota</taxon>
        <taxon>Agaricomycotina</taxon>
        <taxon>Agaricomycetes</taxon>
        <taxon>Polyporales</taxon>
        <taxon>Rhodofomes</taxon>
    </lineage>
</organism>
<feature type="region of interest" description="Disordered" evidence="1">
    <location>
        <begin position="96"/>
        <end position="133"/>
    </location>
</feature>
<dbReference type="RefSeq" id="XP_047783003.1">
    <property type="nucleotide sequence ID" value="XM_047920147.1"/>
</dbReference>
<accession>A0ABQ8KSB0</accession>
<dbReference type="GeneID" id="72000879"/>
<comment type="caution">
    <text evidence="3">The sequence shown here is derived from an EMBL/GenBank/DDBJ whole genome shotgun (WGS) entry which is preliminary data.</text>
</comment>
<feature type="region of interest" description="Disordered" evidence="1">
    <location>
        <begin position="1"/>
        <end position="80"/>
    </location>
</feature>
<protein>
    <recommendedName>
        <fullName evidence="2">BBC1/AIM3 cysteine proteinase-fold domain-containing protein</fullName>
    </recommendedName>
</protein>
<feature type="compositionally biased region" description="Pro residues" evidence="1">
    <location>
        <begin position="63"/>
        <end position="76"/>
    </location>
</feature>
<name>A0ABQ8KSB0_9APHY</name>
<feature type="compositionally biased region" description="Polar residues" evidence="1">
    <location>
        <begin position="97"/>
        <end position="109"/>
    </location>
</feature>
<sequence>MSVGSANEPPTSSNFTYPPPPPRRPSIPTHDTQNDFVLVGSEEGAEEPPPPPPRTVSLKKSPHPPSRTAPPAPPPLSAEVEGDSGILRVDFGGETDLSLSNQWSEDSTNYPPPPPPPTKGEFVHPSSTRSDVHLSPEELMKQWGRVGVQIHETASVMFDKSKKTLVGDGSYLGFVTAVLSQVPNAAHPAPPFDNFGYLIYMQTGGSVQKRVSEVMPGDIIVIQEAKFKGHKGLQSYNQTAGVGEPLYAIVCDHEVKKSKVKVFQANQHVGQQTVESVSYRLEDLKSGSVKVGACFTRGCAAVLISR</sequence>
<evidence type="ECO:0000313" key="3">
    <source>
        <dbReference type="EMBL" id="KAH9841704.1"/>
    </source>
</evidence>
<dbReference type="Pfam" id="PF25459">
    <property type="entry name" value="AIM3_BBC1_C"/>
    <property type="match status" value="1"/>
</dbReference>
<feature type="domain" description="BBC1/AIM3 cysteine proteinase-fold" evidence="2">
    <location>
        <begin position="132"/>
        <end position="291"/>
    </location>
</feature>
<dbReference type="Proteomes" id="UP000814176">
    <property type="component" value="Unassembled WGS sequence"/>
</dbReference>
<dbReference type="EMBL" id="JADCUA010000003">
    <property type="protein sequence ID" value="KAH9841704.1"/>
    <property type="molecule type" value="Genomic_DNA"/>
</dbReference>
<keyword evidence="4" id="KW-1185">Reference proteome</keyword>
<evidence type="ECO:0000256" key="1">
    <source>
        <dbReference type="SAM" id="MobiDB-lite"/>
    </source>
</evidence>
<dbReference type="InterPro" id="IPR057402">
    <property type="entry name" value="AIM3_BBC1_C"/>
</dbReference>
<evidence type="ECO:0000259" key="2">
    <source>
        <dbReference type="Pfam" id="PF25459"/>
    </source>
</evidence>
<gene>
    <name evidence="3" type="ORF">C8Q71DRAFT_700842</name>
</gene>
<reference evidence="3 4" key="1">
    <citation type="journal article" date="2021" name="Environ. Microbiol.">
        <title>Gene family expansions and transcriptome signatures uncover fungal adaptations to wood decay.</title>
        <authorList>
            <person name="Hage H."/>
            <person name="Miyauchi S."/>
            <person name="Viragh M."/>
            <person name="Drula E."/>
            <person name="Min B."/>
            <person name="Chaduli D."/>
            <person name="Navarro D."/>
            <person name="Favel A."/>
            <person name="Norest M."/>
            <person name="Lesage-Meessen L."/>
            <person name="Balint B."/>
            <person name="Merenyi Z."/>
            <person name="de Eugenio L."/>
            <person name="Morin E."/>
            <person name="Martinez A.T."/>
            <person name="Baldrian P."/>
            <person name="Stursova M."/>
            <person name="Martinez M.J."/>
            <person name="Novotny C."/>
            <person name="Magnuson J.K."/>
            <person name="Spatafora J.W."/>
            <person name="Maurice S."/>
            <person name="Pangilinan J."/>
            <person name="Andreopoulos W."/>
            <person name="LaButti K."/>
            <person name="Hundley H."/>
            <person name="Na H."/>
            <person name="Kuo A."/>
            <person name="Barry K."/>
            <person name="Lipzen A."/>
            <person name="Henrissat B."/>
            <person name="Riley R."/>
            <person name="Ahrendt S."/>
            <person name="Nagy L.G."/>
            <person name="Grigoriev I.V."/>
            <person name="Martin F."/>
            <person name="Rosso M.N."/>
        </authorList>
    </citation>
    <scope>NUCLEOTIDE SEQUENCE [LARGE SCALE GENOMIC DNA]</scope>
    <source>
        <strain evidence="3 4">CIRM-BRFM 1785</strain>
    </source>
</reference>